<proteinExistence type="predicted"/>
<dbReference type="OrthoDB" id="3322489at2"/>
<dbReference type="SUPFAM" id="SSF52540">
    <property type="entry name" value="P-loop containing nucleoside triphosphate hydrolases"/>
    <property type="match status" value="1"/>
</dbReference>
<evidence type="ECO:0000259" key="1">
    <source>
        <dbReference type="Pfam" id="PF13304"/>
    </source>
</evidence>
<comment type="caution">
    <text evidence="2">The sequence shown here is derived from an EMBL/GenBank/DDBJ whole genome shotgun (WGS) entry which is preliminary data.</text>
</comment>
<dbReference type="InterPro" id="IPR027417">
    <property type="entry name" value="P-loop_NTPase"/>
</dbReference>
<dbReference type="RefSeq" id="WP_158263579.1">
    <property type="nucleotide sequence ID" value="NZ_PVTD01000007.1"/>
</dbReference>
<sequence>MHHDKTISLKTYAKAFPAESEVEAPEKKTGFTLRRYRVTNFRSVGDSGYLDLDHVTALIGVNESGKTNLLLPLWKLNPAGGGEIKPTSDFPKALFGAIRANPGEFQFISAEFETGEDAAELAELAKIPVEFASTVCVGRNYDGGYTVSFPHFRPKKLEQRSDIRPILSEAKQRIAEAAPPDSQADLKAAALQVLGEMEDDLDGFAPLTANDLIRLRDKVAAILPQDPPATSVIVPELRSLQTSLGKRMAAILKPDPGQIDTVRDAVLSRMPKFVYYSNYGNLDAEIYLPHVVENMARGDLGAKEAAKARTLRVLFGFVGLEAEEILQLGRDFREIRNEAAALRLEEESKAGKFLDFLKRARTPEEGPDAQLLSEIAEAKRTRSILLQSASTKLTERFGKWWKQGDYRFRFEADGNHFRIWVNDARRPQEVELENRSTGLQWFLSFFLVFLHESQGAHRNAVLLLDEPGHSLHPLAQRDLSSFFDGLAATNQIVYTTHSPFLVDADRLERARKVYVGRDGSTRVSNDLRSEEGTDTKRGASFAVRSALNIAVAEAMLGGAQPVLVGSTTDQTYLSVLKTLLIGAGRFQPRREVVFAPATGQRVMQAMAALMANEDAEVPPVLLDGTDIGRVQARKLRASSHSTCPDRVIGLHEIVGMEQAQIEDLVGLDLVAPLVDRIERRPERLFIDVARPDLPLVDQVEAWATQERITLASDWRLQLATRVKARLLSSDSRVLPQQTLQFAELLMSRLFPFETEAMQNPELSARAG</sequence>
<gene>
    <name evidence="2" type="ORF">CLV78_107179</name>
</gene>
<reference evidence="2 3" key="1">
    <citation type="submission" date="2018-03" db="EMBL/GenBank/DDBJ databases">
        <title>Genomic Encyclopedia of Archaeal and Bacterial Type Strains, Phase II (KMG-II): from individual species to whole genera.</title>
        <authorList>
            <person name="Goeker M."/>
        </authorList>
    </citation>
    <scope>NUCLEOTIDE SEQUENCE [LARGE SCALE GENOMIC DNA]</scope>
    <source>
        <strain evidence="2 3">DSM 29328</strain>
    </source>
</reference>
<dbReference type="GO" id="GO:0005524">
    <property type="term" value="F:ATP binding"/>
    <property type="evidence" value="ECO:0007669"/>
    <property type="project" value="InterPro"/>
</dbReference>
<dbReference type="InterPro" id="IPR003959">
    <property type="entry name" value="ATPase_AAA_core"/>
</dbReference>
<organism evidence="2 3">
    <name type="scientific">Aliiruegeria haliotis</name>
    <dbReference type="NCBI Taxonomy" id="1280846"/>
    <lineage>
        <taxon>Bacteria</taxon>
        <taxon>Pseudomonadati</taxon>
        <taxon>Pseudomonadota</taxon>
        <taxon>Alphaproteobacteria</taxon>
        <taxon>Rhodobacterales</taxon>
        <taxon>Roseobacteraceae</taxon>
        <taxon>Aliiruegeria</taxon>
    </lineage>
</organism>
<dbReference type="GO" id="GO:0016887">
    <property type="term" value="F:ATP hydrolysis activity"/>
    <property type="evidence" value="ECO:0007669"/>
    <property type="project" value="InterPro"/>
</dbReference>
<name>A0A2T0RM43_9RHOB</name>
<dbReference type="Proteomes" id="UP000239480">
    <property type="component" value="Unassembled WGS sequence"/>
</dbReference>
<keyword evidence="3" id="KW-1185">Reference proteome</keyword>
<evidence type="ECO:0000313" key="2">
    <source>
        <dbReference type="EMBL" id="PRY22255.1"/>
    </source>
</evidence>
<feature type="domain" description="ATPase AAA-type core" evidence="1">
    <location>
        <begin position="375"/>
        <end position="503"/>
    </location>
</feature>
<dbReference type="AlphaFoldDB" id="A0A2T0RM43"/>
<dbReference type="EMBL" id="PVTD01000007">
    <property type="protein sequence ID" value="PRY22255.1"/>
    <property type="molecule type" value="Genomic_DNA"/>
</dbReference>
<dbReference type="PANTHER" id="PTHR43581">
    <property type="entry name" value="ATP/GTP PHOSPHATASE"/>
    <property type="match status" value="1"/>
</dbReference>
<dbReference type="InterPro" id="IPR051396">
    <property type="entry name" value="Bact_Antivir_Def_Nuclease"/>
</dbReference>
<dbReference type="Pfam" id="PF13304">
    <property type="entry name" value="AAA_21"/>
    <property type="match status" value="1"/>
</dbReference>
<accession>A0A2T0RM43</accession>
<protein>
    <submittedName>
        <fullName evidence="2">Putative AbiEii toxin of type IV toxin-antitoxin system</fullName>
    </submittedName>
</protein>
<evidence type="ECO:0000313" key="3">
    <source>
        <dbReference type="Proteomes" id="UP000239480"/>
    </source>
</evidence>
<dbReference type="Gene3D" id="3.40.50.300">
    <property type="entry name" value="P-loop containing nucleotide triphosphate hydrolases"/>
    <property type="match status" value="1"/>
</dbReference>
<dbReference type="PANTHER" id="PTHR43581:SF4">
    <property type="entry name" value="ATP_GTP PHOSPHATASE"/>
    <property type="match status" value="1"/>
</dbReference>